<evidence type="ECO:0000259" key="2">
    <source>
        <dbReference type="PROSITE" id="PS50006"/>
    </source>
</evidence>
<dbReference type="InterPro" id="IPR043128">
    <property type="entry name" value="Rev_trsase/Diguanyl_cyclase"/>
</dbReference>
<dbReference type="SMART" id="SM00240">
    <property type="entry name" value="FHA"/>
    <property type="match status" value="1"/>
</dbReference>
<dbReference type="InterPro" id="IPR035919">
    <property type="entry name" value="EAL_sf"/>
</dbReference>
<accession>I4HP96</accession>
<dbReference type="InterPro" id="IPR008984">
    <property type="entry name" value="SMAD_FHA_dom_sf"/>
</dbReference>
<dbReference type="InterPro" id="IPR029787">
    <property type="entry name" value="Nucleotide_cyclase"/>
</dbReference>
<evidence type="ECO:0000256" key="1">
    <source>
        <dbReference type="SAM" id="MobiDB-lite"/>
    </source>
</evidence>
<proteinExistence type="predicted"/>
<protein>
    <submittedName>
        <fullName evidence="5">Similar to tr|Q4C1Z3|Q4C1Z3_CROWT GGDEF</fullName>
    </submittedName>
</protein>
<feature type="domain" description="FHA" evidence="2">
    <location>
        <begin position="98"/>
        <end position="157"/>
    </location>
</feature>
<dbReference type="NCBIfam" id="TIGR00254">
    <property type="entry name" value="GGDEF"/>
    <property type="match status" value="1"/>
</dbReference>
<feature type="domain" description="EAL" evidence="3">
    <location>
        <begin position="412"/>
        <end position="666"/>
    </location>
</feature>
<dbReference type="GO" id="GO:0071111">
    <property type="term" value="F:cyclic-guanylate-specific phosphodiesterase activity"/>
    <property type="evidence" value="ECO:0007669"/>
    <property type="project" value="InterPro"/>
</dbReference>
<dbReference type="Proteomes" id="UP000005291">
    <property type="component" value="Unassembled WGS sequence"/>
</dbReference>
<evidence type="ECO:0000313" key="5">
    <source>
        <dbReference type="EMBL" id="CCI23870.1"/>
    </source>
</evidence>
<evidence type="ECO:0000313" key="6">
    <source>
        <dbReference type="Proteomes" id="UP000005291"/>
    </source>
</evidence>
<dbReference type="CDD" id="cd01948">
    <property type="entry name" value="EAL"/>
    <property type="match status" value="1"/>
</dbReference>
<dbReference type="SUPFAM" id="SSF49879">
    <property type="entry name" value="SMAD/FHA domain"/>
    <property type="match status" value="1"/>
</dbReference>
<dbReference type="InterPro" id="IPR000160">
    <property type="entry name" value="GGDEF_dom"/>
</dbReference>
<organism evidence="5 6">
    <name type="scientific">Microcystis aeruginosa PCC 9808</name>
    <dbReference type="NCBI Taxonomy" id="1160284"/>
    <lineage>
        <taxon>Bacteria</taxon>
        <taxon>Bacillati</taxon>
        <taxon>Cyanobacteriota</taxon>
        <taxon>Cyanophyceae</taxon>
        <taxon>Oscillatoriophycideae</taxon>
        <taxon>Chroococcales</taxon>
        <taxon>Microcystaceae</taxon>
        <taxon>Microcystis</taxon>
    </lineage>
</organism>
<comment type="caution">
    <text evidence="5">The sequence shown here is derived from an EMBL/GenBank/DDBJ whole genome shotgun (WGS) entry which is preliminary data.</text>
</comment>
<dbReference type="Pfam" id="PF00563">
    <property type="entry name" value="EAL"/>
    <property type="match status" value="1"/>
</dbReference>
<dbReference type="PROSITE" id="PS50887">
    <property type="entry name" value="GGDEF"/>
    <property type="match status" value="1"/>
</dbReference>
<dbReference type="EMBL" id="CAIN01000137">
    <property type="protein sequence ID" value="CCI23870.1"/>
    <property type="molecule type" value="Genomic_DNA"/>
</dbReference>
<name>I4HP96_MICAE</name>
<dbReference type="Pfam" id="PF00990">
    <property type="entry name" value="GGDEF"/>
    <property type="match status" value="1"/>
</dbReference>
<dbReference type="HOGENOM" id="CLU_000445_70_20_3"/>
<dbReference type="PANTHER" id="PTHR33121:SF71">
    <property type="entry name" value="OXYGEN SENSOR PROTEIN DOSP"/>
    <property type="match status" value="1"/>
</dbReference>
<dbReference type="PROSITE" id="PS50006">
    <property type="entry name" value="FHA_DOMAIN"/>
    <property type="match status" value="1"/>
</dbReference>
<sequence>MDWGYRGWNPYVEKHLAIFVNCFCLKRTHQLSLLPDKDLVNLCPRIEPYQVTKSQINLYFHFCRGAEKMINGSSNSRYLLIVEDPQGRRTITLEDMKYSLGRKSDNQIVLRSKHASRYHATLIKKSIDRQKFSYWILDGDLEGNKSHNGIYVNGSKCLIHELKDGDLINFGCDINASFHLIASQAKIERESVENIEQLQGKTTENETNSSHNEPHAKSTLILRQAPSQIISFNSKIQEEYSSVVLKDLPNRSLFNEHLSSAINNAQKNNQLIGLLLLDVGQLRNVNNQLGYRLGDKLLKILIERLRKSLRSEDIVAHWRGYEFIILLSQINDANDLEKVGQRIIKTLESNNEIENHSLVVRLSLGSVIYPPDGTDRKVILQKLEENLAAFKNNINNKSQIEPVNVHPKSTRSSKVEYFLHQAIRNNELALYYQPQVNITQGQVEGLEVLLRWLHPQFGLIAPHRFLPLIEESELVLELNRWVIKNACQQAQIWQQRGLLYTPISINLSPHQLRDPQLLTTLKEVLTETNIGPFFLEMEITETSLLENSGENGRILGDLQKLGISITLDDFGIGYASIAYLGQFPVKKLKIEQSLTKKLTDTPQDTRFISSLLAVAKSFNLIAIAKGVETQQQLEILQELGCERMQGNRISSPLAVEEMTTFLHTHRTLSVITDQ</sequence>
<dbReference type="PANTHER" id="PTHR33121">
    <property type="entry name" value="CYCLIC DI-GMP PHOSPHODIESTERASE PDEF"/>
    <property type="match status" value="1"/>
</dbReference>
<dbReference type="SUPFAM" id="SSF55073">
    <property type="entry name" value="Nucleotide cyclase"/>
    <property type="match status" value="1"/>
</dbReference>
<feature type="region of interest" description="Disordered" evidence="1">
    <location>
        <begin position="199"/>
        <end position="218"/>
    </location>
</feature>
<dbReference type="PROSITE" id="PS50883">
    <property type="entry name" value="EAL"/>
    <property type="match status" value="1"/>
</dbReference>
<feature type="domain" description="GGDEF" evidence="4">
    <location>
        <begin position="270"/>
        <end position="405"/>
    </location>
</feature>
<dbReference type="Gene3D" id="3.20.20.450">
    <property type="entry name" value="EAL domain"/>
    <property type="match status" value="1"/>
</dbReference>
<dbReference type="AlphaFoldDB" id="I4HP96"/>
<dbReference type="SUPFAM" id="SSF141868">
    <property type="entry name" value="EAL domain-like"/>
    <property type="match status" value="1"/>
</dbReference>
<evidence type="ECO:0000259" key="4">
    <source>
        <dbReference type="PROSITE" id="PS50887"/>
    </source>
</evidence>
<reference evidence="5 6" key="1">
    <citation type="submission" date="2012-04" db="EMBL/GenBank/DDBJ databases">
        <authorList>
            <person name="Genoscope - CEA"/>
        </authorList>
    </citation>
    <scope>NUCLEOTIDE SEQUENCE [LARGE SCALE GENOMIC DNA]</scope>
    <source>
        <strain evidence="5 6">9808</strain>
    </source>
</reference>
<gene>
    <name evidence="5" type="ORF">MICAG_2210046</name>
</gene>
<dbReference type="CDD" id="cd01949">
    <property type="entry name" value="GGDEF"/>
    <property type="match status" value="1"/>
</dbReference>
<dbReference type="InterPro" id="IPR000253">
    <property type="entry name" value="FHA_dom"/>
</dbReference>
<evidence type="ECO:0000259" key="3">
    <source>
        <dbReference type="PROSITE" id="PS50883"/>
    </source>
</evidence>
<dbReference type="InterPro" id="IPR001633">
    <property type="entry name" value="EAL_dom"/>
</dbReference>
<dbReference type="Gene3D" id="3.30.70.270">
    <property type="match status" value="1"/>
</dbReference>
<dbReference type="Gene3D" id="2.60.200.20">
    <property type="match status" value="1"/>
</dbReference>
<dbReference type="Pfam" id="PF00498">
    <property type="entry name" value="FHA"/>
    <property type="match status" value="1"/>
</dbReference>
<dbReference type="SMART" id="SM00267">
    <property type="entry name" value="GGDEF"/>
    <property type="match status" value="1"/>
</dbReference>
<dbReference type="InterPro" id="IPR050706">
    <property type="entry name" value="Cyclic-di-GMP_PDE-like"/>
</dbReference>
<dbReference type="SMART" id="SM00052">
    <property type="entry name" value="EAL"/>
    <property type="match status" value="1"/>
</dbReference>
<feature type="compositionally biased region" description="Polar residues" evidence="1">
    <location>
        <begin position="199"/>
        <end position="211"/>
    </location>
</feature>